<dbReference type="SUPFAM" id="SSF48173">
    <property type="entry name" value="Cryptochrome/photolyase FAD-binding domain"/>
    <property type="match status" value="1"/>
</dbReference>
<dbReference type="OrthoDB" id="5288100at2"/>
<dbReference type="EMBL" id="CP028901">
    <property type="protein sequence ID" value="AWB34338.1"/>
    <property type="molecule type" value="Genomic_DNA"/>
</dbReference>
<accession>A0A2R4XKM0</accession>
<evidence type="ECO:0000313" key="2">
    <source>
        <dbReference type="EMBL" id="AWB34338.1"/>
    </source>
</evidence>
<dbReference type="Gene3D" id="3.40.50.620">
    <property type="entry name" value="HUPs"/>
    <property type="match status" value="1"/>
</dbReference>
<name>A0A2R4XKM0_9BURK</name>
<evidence type="ECO:0000256" key="1">
    <source>
        <dbReference type="SAM" id="MobiDB-lite"/>
    </source>
</evidence>
<dbReference type="Gene3D" id="1.10.10.1710">
    <property type="entry name" value="Deoxyribodipyrimidine photolyase-related"/>
    <property type="match status" value="1"/>
</dbReference>
<dbReference type="Proteomes" id="UP000244571">
    <property type="component" value="Chromosome"/>
</dbReference>
<dbReference type="GO" id="GO:0016829">
    <property type="term" value="F:lyase activity"/>
    <property type="evidence" value="ECO:0007669"/>
    <property type="project" value="UniProtKB-KW"/>
</dbReference>
<keyword evidence="3" id="KW-1185">Reference proteome</keyword>
<dbReference type="Gene3D" id="1.10.579.10">
    <property type="entry name" value="DNA Cyclobutane Dipyrimidine Photolyase, subunit A, domain 3"/>
    <property type="match status" value="1"/>
</dbReference>
<dbReference type="PANTHER" id="PTHR38657">
    <property type="entry name" value="SLR1343 PROTEIN"/>
    <property type="match status" value="1"/>
</dbReference>
<dbReference type="InterPro" id="IPR036134">
    <property type="entry name" value="Crypto/Photolyase_FAD-like_sf"/>
</dbReference>
<dbReference type="PANTHER" id="PTHR38657:SF1">
    <property type="entry name" value="SLR1343 PROTEIN"/>
    <property type="match status" value="1"/>
</dbReference>
<dbReference type="InterPro" id="IPR014729">
    <property type="entry name" value="Rossmann-like_a/b/a_fold"/>
</dbReference>
<dbReference type="AlphaFoldDB" id="A0A2R4XKM0"/>
<keyword evidence="2" id="KW-0456">Lyase</keyword>
<reference evidence="2 3" key="1">
    <citation type="submission" date="2018-04" db="EMBL/GenBank/DDBJ databases">
        <title>Bordetella sp. HZ20 isolated from seawater.</title>
        <authorList>
            <person name="Sun C."/>
        </authorList>
    </citation>
    <scope>NUCLEOTIDE SEQUENCE [LARGE SCALE GENOMIC DNA]</scope>
    <source>
        <strain evidence="2 3">HZ20</strain>
    </source>
</reference>
<dbReference type="Pfam" id="PF04244">
    <property type="entry name" value="DPRP"/>
    <property type="match status" value="1"/>
</dbReference>
<dbReference type="InterPro" id="IPR007357">
    <property type="entry name" value="PhrB-like"/>
</dbReference>
<organism evidence="2 3">
    <name type="scientific">Orrella marina</name>
    <dbReference type="NCBI Taxonomy" id="2163011"/>
    <lineage>
        <taxon>Bacteria</taxon>
        <taxon>Pseudomonadati</taxon>
        <taxon>Pseudomonadota</taxon>
        <taxon>Betaproteobacteria</taxon>
        <taxon>Burkholderiales</taxon>
        <taxon>Alcaligenaceae</taxon>
        <taxon>Orrella</taxon>
    </lineage>
</organism>
<evidence type="ECO:0000313" key="3">
    <source>
        <dbReference type="Proteomes" id="UP000244571"/>
    </source>
</evidence>
<gene>
    <name evidence="2" type="ORF">DBV39_12175</name>
</gene>
<dbReference type="Gene3D" id="1.25.40.80">
    <property type="match status" value="1"/>
</dbReference>
<sequence>MEQRLSTSLSGNQISITPAHTIRLILGDQLNPRHHWFENTDPGVLYVLMEVRQETDYVLHHAQKIIAIFAAMRAFAGKLRQQGHRVRYVTLDDPSNRHSITDNLDALFARYQAQRMQWQLPDEWRLDQCLQNWAKAGTFEYETVDTDHFLTDRNEMSHLFKGRKQWLMEHFYRVMRRKWNVLIAADGSPVGGKWNFDKENRKPWPGTPAEPDDTRSVHDHSALWAMIEGCGVKSFGDSQAQTFRWPCDRDEALSQLEAFVEHTLPHFGDYEDAMSVSSERLFHSLLSFALNTKMLHPLEVVRRVEQAHEAGHAPLAAVEGFIRQIIGWREYVRGIYWSQMPGYDQLNGLDHHRPLPSWFWTGQTRMNCLRHSIGQSLKTAHAHHIQRLMVIGNFSLLAGLDPQELHRWYLGVYIDAFEWVELPNTAGMSQWADQGLIATKPYVSSAAYIDRMSDYCKTCHYNKKQKTSDQACPFNALYWNFFEHHGPTLRQNPRLVMAYRQIGKMNNEQRAEIRNRAQWILEHIESL</sequence>
<feature type="region of interest" description="Disordered" evidence="1">
    <location>
        <begin position="194"/>
        <end position="215"/>
    </location>
</feature>
<protein>
    <submittedName>
        <fullName evidence="2">Cryptochrome/photolyase family protein</fullName>
    </submittedName>
</protein>
<proteinExistence type="predicted"/>
<dbReference type="InterPro" id="IPR052551">
    <property type="entry name" value="UV-DNA_repair_photolyase"/>
</dbReference>
<dbReference type="KEGG" id="boz:DBV39_12175"/>